<proteinExistence type="inferred from homology"/>
<reference evidence="11" key="1">
    <citation type="submission" date="2021-03" db="EMBL/GenBank/DDBJ databases">
        <authorList>
            <person name="Bekaert M."/>
        </authorList>
    </citation>
    <scope>NUCLEOTIDE SEQUENCE</scope>
</reference>
<dbReference type="Pfam" id="PF20266">
    <property type="entry name" value="Mab-21_C"/>
    <property type="match status" value="1"/>
</dbReference>
<evidence type="ECO:0000313" key="12">
    <source>
        <dbReference type="Proteomes" id="UP000683360"/>
    </source>
</evidence>
<dbReference type="OrthoDB" id="6126910at2759"/>
<evidence type="ECO:0000256" key="4">
    <source>
        <dbReference type="ARBA" id="ARBA00022695"/>
    </source>
</evidence>
<sequence length="612" mass="72133">MHADKEDDSSWLYDVLHNIGATDIYRKMRQKSCIITEILQTFRTPFTFYRMGSTFEGTDTPVVRELHTPCTPAGYVKLQLVIEDKPCTSEYWDIIGHINLVDMNRLFKIDKKDRLVLVECTWLVKHKLFVRAKNKPCDKSSALHMDNVISFRCKTWPTMAKEWLHRHRRFGWPTQETIEKLKSFGFFVVRKGNPLSLEIDLEWRISLSLQERQLMFDLTDVQHKCYIVLKTFNREVICLDCITTYHWKTCLFYAIEENDGNIWNKKLLWNCIELCIRHMLKWVKCGFCPNYFIPEENMFDGRLNSSGQVKLEKVLKKILDLGFGSLLLVNENNLGDYFRSRTESVERFRLLQAESKRIYNETVYIESVSLIQSALIAFNHKILQTEYCQANGKTLMFIRSLWRTLKTLHHPCDDITIGRTARDIKYSLSFMLPYIYTCLASNISSIAFQNSNTQIRDFLLLGCLKYLMNDDLSGRLKFISVLYAAGSYSDCEWWIDIQDEEYITRNPSTCRCRHIKNDRELTEKNIINALPKHVSTCVSFLPTELPIIPDAMKYEMFRYVGISLDENEKTDAFGRWQYRAIVDSNIYYFLLKYLIKRKLDRINEYEEAKAVS</sequence>
<evidence type="ECO:0000256" key="1">
    <source>
        <dbReference type="ARBA" id="ARBA00001946"/>
    </source>
</evidence>
<evidence type="ECO:0000313" key="11">
    <source>
        <dbReference type="EMBL" id="CAG2239172.1"/>
    </source>
</evidence>
<evidence type="ECO:0000259" key="10">
    <source>
        <dbReference type="Pfam" id="PF20266"/>
    </source>
</evidence>
<name>A0A8S3U6J8_MYTED</name>
<dbReference type="SMART" id="SM01265">
    <property type="entry name" value="Mab-21"/>
    <property type="match status" value="1"/>
</dbReference>
<organism evidence="11 12">
    <name type="scientific">Mytilus edulis</name>
    <name type="common">Blue mussel</name>
    <dbReference type="NCBI Taxonomy" id="6550"/>
    <lineage>
        <taxon>Eukaryota</taxon>
        <taxon>Metazoa</taxon>
        <taxon>Spiralia</taxon>
        <taxon>Lophotrochozoa</taxon>
        <taxon>Mollusca</taxon>
        <taxon>Bivalvia</taxon>
        <taxon>Autobranchia</taxon>
        <taxon>Pteriomorphia</taxon>
        <taxon>Mytilida</taxon>
        <taxon>Mytiloidea</taxon>
        <taxon>Mytilidae</taxon>
        <taxon>Mytilinae</taxon>
        <taxon>Mytilus</taxon>
    </lineage>
</organism>
<accession>A0A8S3U6J8</accession>
<keyword evidence="7" id="KW-0067">ATP-binding</keyword>
<dbReference type="GO" id="GO:0005524">
    <property type="term" value="F:ATP binding"/>
    <property type="evidence" value="ECO:0007669"/>
    <property type="project" value="UniProtKB-KW"/>
</dbReference>
<dbReference type="PANTHER" id="PTHR10656:SF42">
    <property type="entry name" value="CYCLIC GMP-AMP SYNTHASE-LIKE PROTEIN-RELATED"/>
    <property type="match status" value="1"/>
</dbReference>
<comment type="cofactor">
    <cofactor evidence="1">
        <name>Mg(2+)</name>
        <dbReference type="ChEBI" id="CHEBI:18420"/>
    </cofactor>
</comment>
<dbReference type="InterPro" id="IPR024810">
    <property type="entry name" value="MAB21L/cGLR"/>
</dbReference>
<evidence type="ECO:0000256" key="2">
    <source>
        <dbReference type="ARBA" id="ARBA00008307"/>
    </source>
</evidence>
<comment type="caution">
    <text evidence="11">The sequence shown here is derived from an EMBL/GenBank/DDBJ whole genome shotgun (WGS) entry which is preliminary data.</text>
</comment>
<dbReference type="InterPro" id="IPR046906">
    <property type="entry name" value="Mab-21_HhH/H2TH-like"/>
</dbReference>
<dbReference type="EMBL" id="CAJPWZ010002504">
    <property type="protein sequence ID" value="CAG2239172.1"/>
    <property type="molecule type" value="Genomic_DNA"/>
</dbReference>
<dbReference type="Proteomes" id="UP000683360">
    <property type="component" value="Unassembled WGS sequence"/>
</dbReference>
<dbReference type="GO" id="GO:0016779">
    <property type="term" value="F:nucleotidyltransferase activity"/>
    <property type="evidence" value="ECO:0007669"/>
    <property type="project" value="UniProtKB-KW"/>
</dbReference>
<keyword evidence="3" id="KW-0808">Transferase</keyword>
<evidence type="ECO:0000256" key="6">
    <source>
        <dbReference type="ARBA" id="ARBA00022741"/>
    </source>
</evidence>
<evidence type="ECO:0000256" key="5">
    <source>
        <dbReference type="ARBA" id="ARBA00022723"/>
    </source>
</evidence>
<keyword evidence="4" id="KW-0548">Nucleotidyltransferase</keyword>
<protein>
    <recommendedName>
        <fullName evidence="13">Mab-21-like HhH/H2TH-like domain-containing protein</fullName>
    </recommendedName>
</protein>
<keyword evidence="12" id="KW-1185">Reference proteome</keyword>
<evidence type="ECO:0000259" key="9">
    <source>
        <dbReference type="Pfam" id="PF03281"/>
    </source>
</evidence>
<evidence type="ECO:0000256" key="7">
    <source>
        <dbReference type="ARBA" id="ARBA00022840"/>
    </source>
</evidence>
<comment type="similarity">
    <text evidence="2">Belongs to the mab-21 family.</text>
</comment>
<dbReference type="GO" id="GO:0046872">
    <property type="term" value="F:metal ion binding"/>
    <property type="evidence" value="ECO:0007669"/>
    <property type="project" value="UniProtKB-KW"/>
</dbReference>
<keyword evidence="6" id="KW-0547">Nucleotide-binding</keyword>
<evidence type="ECO:0008006" key="13">
    <source>
        <dbReference type="Google" id="ProtNLM"/>
    </source>
</evidence>
<evidence type="ECO:0000256" key="8">
    <source>
        <dbReference type="ARBA" id="ARBA00022842"/>
    </source>
</evidence>
<evidence type="ECO:0000256" key="3">
    <source>
        <dbReference type="ARBA" id="ARBA00022679"/>
    </source>
</evidence>
<feature type="domain" description="Mab-21-like HhH/H2TH-like" evidence="10">
    <location>
        <begin position="223"/>
        <end position="302"/>
    </location>
</feature>
<feature type="domain" description="Mab-21-like nucleotidyltransferase" evidence="9">
    <location>
        <begin position="134"/>
        <end position="215"/>
    </location>
</feature>
<dbReference type="InterPro" id="IPR046903">
    <property type="entry name" value="Mab-21-like_nuc_Trfase"/>
</dbReference>
<dbReference type="Pfam" id="PF03281">
    <property type="entry name" value="Mab-21"/>
    <property type="match status" value="1"/>
</dbReference>
<gene>
    <name evidence="11" type="ORF">MEDL_51540</name>
</gene>
<dbReference type="AlphaFoldDB" id="A0A8S3U6J8"/>
<dbReference type="PANTHER" id="PTHR10656">
    <property type="entry name" value="CELL FATE DETERMINING PROTEIN MAB21-RELATED"/>
    <property type="match status" value="1"/>
</dbReference>
<dbReference type="Gene3D" id="1.10.1410.40">
    <property type="match status" value="1"/>
</dbReference>
<keyword evidence="8" id="KW-0460">Magnesium</keyword>
<keyword evidence="5" id="KW-0479">Metal-binding</keyword>